<evidence type="ECO:0000313" key="3">
    <source>
        <dbReference type="Proteomes" id="UP001632037"/>
    </source>
</evidence>
<reference evidence="2 3" key="1">
    <citation type="submission" date="2024-09" db="EMBL/GenBank/DDBJ databases">
        <title>Genome sequencing and assembly of Phytophthora oleae, isolate VK10A, causative agent of rot of olive drupes.</title>
        <authorList>
            <person name="Conti Taguali S."/>
            <person name="Riolo M."/>
            <person name="La Spada F."/>
            <person name="Cacciola S.O."/>
            <person name="Dionisio G."/>
        </authorList>
    </citation>
    <scope>NUCLEOTIDE SEQUENCE [LARGE SCALE GENOMIC DNA]</scope>
    <source>
        <strain evidence="2 3">VK10A</strain>
    </source>
</reference>
<organism evidence="2 3">
    <name type="scientific">Phytophthora oleae</name>
    <dbReference type="NCBI Taxonomy" id="2107226"/>
    <lineage>
        <taxon>Eukaryota</taxon>
        <taxon>Sar</taxon>
        <taxon>Stramenopiles</taxon>
        <taxon>Oomycota</taxon>
        <taxon>Peronosporomycetes</taxon>
        <taxon>Peronosporales</taxon>
        <taxon>Peronosporaceae</taxon>
        <taxon>Phytophthora</taxon>
    </lineage>
</organism>
<keyword evidence="3" id="KW-1185">Reference proteome</keyword>
<evidence type="ECO:0008006" key="4">
    <source>
        <dbReference type="Google" id="ProtNLM"/>
    </source>
</evidence>
<feature type="compositionally biased region" description="Polar residues" evidence="1">
    <location>
        <begin position="62"/>
        <end position="72"/>
    </location>
</feature>
<feature type="region of interest" description="Disordered" evidence="1">
    <location>
        <begin position="62"/>
        <end position="91"/>
    </location>
</feature>
<protein>
    <recommendedName>
        <fullName evidence="4">BZIP domain-containing protein</fullName>
    </recommendedName>
</protein>
<dbReference type="Proteomes" id="UP001632037">
    <property type="component" value="Unassembled WGS sequence"/>
</dbReference>
<name>A0ABD3FWL7_9STRA</name>
<dbReference type="AlphaFoldDB" id="A0ABD3FWL7"/>
<dbReference type="EMBL" id="JBIMZQ010000006">
    <property type="protein sequence ID" value="KAL3670619.1"/>
    <property type="molecule type" value="Genomic_DNA"/>
</dbReference>
<dbReference type="CDD" id="cd14686">
    <property type="entry name" value="bZIP"/>
    <property type="match status" value="1"/>
</dbReference>
<evidence type="ECO:0000256" key="1">
    <source>
        <dbReference type="SAM" id="MobiDB-lite"/>
    </source>
</evidence>
<evidence type="ECO:0000313" key="2">
    <source>
        <dbReference type="EMBL" id="KAL3670619.1"/>
    </source>
</evidence>
<comment type="caution">
    <text evidence="2">The sequence shown here is derived from an EMBL/GenBank/DDBJ whole genome shotgun (WGS) entry which is preliminary data.</text>
</comment>
<sequence length="326" mass="36460">MSSSLYPPAILSLSEDVIGSVTQRVSPPHGYFVRGNNQPNKDQEAAQMRHSSANILLRSVSTATPHPVSPSSDKIPRKHPVNEEETDQEAIETRRKRIRINQARYRQKLQDKPKQLENCIQQLTEQVQHLKSERNQAVGGVAFQQTVWTAAVEYFRIFSQGWHAPVGTNIVAMDLLKTLISSDVAFSGGIGLDALVHNWRILTQYFPDIHVQLKNLKEISKDSVFATTTTTITLSSTAVRKAFPHLTNGRAGSRCFRIAERLEGQRLVLDGSMRFHWDNTIHRIVGVQAQTDLVSPFTQLLGNLEDVSLVFAYALVTPECNVVEGL</sequence>
<proteinExistence type="predicted"/>
<gene>
    <name evidence="2" type="ORF">V7S43_003811</name>
</gene>
<accession>A0ABD3FWL7</accession>